<dbReference type="GO" id="GO:0005886">
    <property type="term" value="C:plasma membrane"/>
    <property type="evidence" value="ECO:0007669"/>
    <property type="project" value="UniProtKB-SubCell"/>
</dbReference>
<keyword evidence="3" id="KW-1003">Cell membrane</keyword>
<feature type="transmembrane region" description="Helical" evidence="7">
    <location>
        <begin position="42"/>
        <end position="61"/>
    </location>
</feature>
<feature type="transmembrane region" description="Helical" evidence="7">
    <location>
        <begin position="109"/>
        <end position="130"/>
    </location>
</feature>
<dbReference type="PANTHER" id="PTHR33508">
    <property type="entry name" value="UPF0056 MEMBRANE PROTEIN YHCE"/>
    <property type="match status" value="1"/>
</dbReference>
<evidence type="ECO:0000313" key="8">
    <source>
        <dbReference type="EMBL" id="AKF03599.1"/>
    </source>
</evidence>
<evidence type="ECO:0000313" key="9">
    <source>
        <dbReference type="Proteomes" id="UP000034883"/>
    </source>
</evidence>
<evidence type="ECO:0000256" key="5">
    <source>
        <dbReference type="ARBA" id="ARBA00022989"/>
    </source>
</evidence>
<dbReference type="EMBL" id="CP011125">
    <property type="protein sequence ID" value="AKF03599.1"/>
    <property type="molecule type" value="Genomic_DNA"/>
</dbReference>
<keyword evidence="9" id="KW-1185">Reference proteome</keyword>
<dbReference type="NCBIfam" id="TIGR00427">
    <property type="entry name" value="NAAT family transporter"/>
    <property type="match status" value="1"/>
</dbReference>
<dbReference type="Proteomes" id="UP000034883">
    <property type="component" value="Chromosome"/>
</dbReference>
<gene>
    <name evidence="8" type="ORF">DB32_000748</name>
</gene>
<dbReference type="PANTHER" id="PTHR33508:SF1">
    <property type="entry name" value="UPF0056 MEMBRANE PROTEIN YHCE"/>
    <property type="match status" value="1"/>
</dbReference>
<dbReference type="InterPro" id="IPR002771">
    <property type="entry name" value="Multi_antbiot-R_MarC"/>
</dbReference>
<comment type="similarity">
    <text evidence="2 7">Belongs to the UPF0056 (MarC) family.</text>
</comment>
<feature type="transmembrane region" description="Helical" evidence="7">
    <location>
        <begin position="6"/>
        <end position="30"/>
    </location>
</feature>
<evidence type="ECO:0000256" key="4">
    <source>
        <dbReference type="ARBA" id="ARBA00022692"/>
    </source>
</evidence>
<feature type="transmembrane region" description="Helical" evidence="7">
    <location>
        <begin position="181"/>
        <end position="203"/>
    </location>
</feature>
<sequence length="206" mass="20647">MSAAAFGALCVSSLFTVIDPIGVAPVFASMTARNDARARRRVALRACLAALAVLAVFATSGSALLRLFGVTIEAFRIGGGILFVLLGLSMLRGGDHASTGESAPEDPSIVPLGIPLIGGPGAMTTVMVLVGQAESVVHVAALAAALVVVLALTWVVLAAAPALLARFGATGTALTTRIMGLVVLVIGVQFVIDGVVPIARAIVAPA</sequence>
<evidence type="ECO:0000256" key="1">
    <source>
        <dbReference type="ARBA" id="ARBA00004651"/>
    </source>
</evidence>
<dbReference type="RefSeq" id="WP_053231041.1">
    <property type="nucleotide sequence ID" value="NZ_CP011125.1"/>
</dbReference>
<dbReference type="STRING" id="927083.DB32_000748"/>
<feature type="transmembrane region" description="Helical" evidence="7">
    <location>
        <begin position="67"/>
        <end position="88"/>
    </location>
</feature>
<comment type="subcellular location">
    <subcellularLocation>
        <location evidence="1 7">Cell membrane</location>
        <topology evidence="1 7">Multi-pass membrane protein</topology>
    </subcellularLocation>
</comment>
<dbReference type="OrthoDB" id="21094at2"/>
<dbReference type="AlphaFoldDB" id="A0A0F6SDK4"/>
<protein>
    <recommendedName>
        <fullName evidence="7">UPF0056 membrane protein</fullName>
    </recommendedName>
</protein>
<keyword evidence="4 7" id="KW-0812">Transmembrane</keyword>
<name>A0A0F6SDK4_9BACT</name>
<keyword evidence="5 7" id="KW-1133">Transmembrane helix</keyword>
<accession>A0A0F6SDK4</accession>
<reference evidence="8 9" key="1">
    <citation type="submission" date="2015-03" db="EMBL/GenBank/DDBJ databases">
        <title>Genome assembly of Sandaracinus amylolyticus DSM 53668.</title>
        <authorList>
            <person name="Sharma G."/>
            <person name="Subramanian S."/>
        </authorList>
    </citation>
    <scope>NUCLEOTIDE SEQUENCE [LARGE SCALE GENOMIC DNA]</scope>
    <source>
        <strain evidence="8 9">DSM 53668</strain>
    </source>
</reference>
<proteinExistence type="inferred from homology"/>
<feature type="transmembrane region" description="Helical" evidence="7">
    <location>
        <begin position="136"/>
        <end position="160"/>
    </location>
</feature>
<dbReference type="KEGG" id="samy:DB32_000748"/>
<organism evidence="8 9">
    <name type="scientific">Sandaracinus amylolyticus</name>
    <dbReference type="NCBI Taxonomy" id="927083"/>
    <lineage>
        <taxon>Bacteria</taxon>
        <taxon>Pseudomonadati</taxon>
        <taxon>Myxococcota</taxon>
        <taxon>Polyangia</taxon>
        <taxon>Polyangiales</taxon>
        <taxon>Sandaracinaceae</taxon>
        <taxon>Sandaracinus</taxon>
    </lineage>
</organism>
<evidence type="ECO:0000256" key="7">
    <source>
        <dbReference type="RuleBase" id="RU362048"/>
    </source>
</evidence>
<evidence type="ECO:0000256" key="6">
    <source>
        <dbReference type="ARBA" id="ARBA00023136"/>
    </source>
</evidence>
<dbReference type="Pfam" id="PF01914">
    <property type="entry name" value="MarC"/>
    <property type="match status" value="1"/>
</dbReference>
<keyword evidence="6 7" id="KW-0472">Membrane</keyword>
<evidence type="ECO:0000256" key="3">
    <source>
        <dbReference type="ARBA" id="ARBA00022475"/>
    </source>
</evidence>
<evidence type="ECO:0000256" key="2">
    <source>
        <dbReference type="ARBA" id="ARBA00009784"/>
    </source>
</evidence>